<keyword evidence="5 7" id="KW-0326">Glycosidase</keyword>
<organism evidence="7 8">
    <name type="scientific">Georhizobium profundi</name>
    <dbReference type="NCBI Taxonomy" id="2341112"/>
    <lineage>
        <taxon>Bacteria</taxon>
        <taxon>Pseudomonadati</taxon>
        <taxon>Pseudomonadota</taxon>
        <taxon>Alphaproteobacteria</taxon>
        <taxon>Hyphomicrobiales</taxon>
        <taxon>Rhizobiaceae</taxon>
        <taxon>Georhizobium</taxon>
    </lineage>
</organism>
<gene>
    <name evidence="7" type="ORF">D5400_13755</name>
</gene>
<dbReference type="PANTHER" id="PTHR30480">
    <property type="entry name" value="BETA-HEXOSAMINIDASE-RELATED"/>
    <property type="match status" value="1"/>
</dbReference>
<dbReference type="InterPro" id="IPR019800">
    <property type="entry name" value="Glyco_hydro_3_AS"/>
</dbReference>
<evidence type="ECO:0000313" key="7">
    <source>
        <dbReference type="EMBL" id="AZN72200.1"/>
    </source>
</evidence>
<evidence type="ECO:0000313" key="8">
    <source>
        <dbReference type="Proteomes" id="UP000268192"/>
    </source>
</evidence>
<dbReference type="RefSeq" id="WP_126010520.1">
    <property type="nucleotide sequence ID" value="NZ_CP032509.1"/>
</dbReference>
<dbReference type="NCBIfam" id="NF003740">
    <property type="entry name" value="PRK05337.1"/>
    <property type="match status" value="1"/>
</dbReference>
<evidence type="ECO:0000256" key="4">
    <source>
        <dbReference type="ARBA" id="ARBA00022801"/>
    </source>
</evidence>
<dbReference type="PANTHER" id="PTHR30480:SF13">
    <property type="entry name" value="BETA-HEXOSAMINIDASE"/>
    <property type="match status" value="1"/>
</dbReference>
<keyword evidence="8" id="KW-1185">Reference proteome</keyword>
<dbReference type="Proteomes" id="UP000268192">
    <property type="component" value="Chromosome"/>
</dbReference>
<proteinExistence type="inferred from homology"/>
<dbReference type="InterPro" id="IPR050226">
    <property type="entry name" value="NagZ_Beta-hexosaminidase"/>
</dbReference>
<dbReference type="InterPro" id="IPR036962">
    <property type="entry name" value="Glyco_hydro_3_N_sf"/>
</dbReference>
<accession>A0A3S9B5I9</accession>
<dbReference type="InterPro" id="IPR001764">
    <property type="entry name" value="Glyco_hydro_3_N"/>
</dbReference>
<evidence type="ECO:0000256" key="2">
    <source>
        <dbReference type="ARBA" id="ARBA00005336"/>
    </source>
</evidence>
<comment type="catalytic activity">
    <reaction evidence="1">
        <text>Hydrolysis of terminal non-reducing N-acetyl-D-hexosamine residues in N-acetyl-beta-D-hexosaminides.</text>
        <dbReference type="EC" id="3.2.1.52"/>
    </reaction>
</comment>
<dbReference type="AlphaFoldDB" id="A0A3S9B5I9"/>
<dbReference type="GO" id="GO:0004563">
    <property type="term" value="F:beta-N-acetylhexosaminidase activity"/>
    <property type="evidence" value="ECO:0007669"/>
    <property type="project" value="UniProtKB-EC"/>
</dbReference>
<comment type="similarity">
    <text evidence="2">Belongs to the glycosyl hydrolase 3 family.</text>
</comment>
<reference evidence="7 8" key="1">
    <citation type="submission" date="2018-09" db="EMBL/GenBank/DDBJ databases">
        <title>Marinorhizobium profundi gen. nov., sp. nov., isolated from a deep-sea sediment sample from the New Britain Trench and proposal of Marinorhizobiaceae fam. nov. in the order Rhizobiales of the class Alphaproteobacteria.</title>
        <authorList>
            <person name="Cao J."/>
        </authorList>
    </citation>
    <scope>NUCLEOTIDE SEQUENCE [LARGE SCALE GENOMIC DNA]</scope>
    <source>
        <strain evidence="7 8">WS11</strain>
    </source>
</reference>
<dbReference type="SUPFAM" id="SSF51445">
    <property type="entry name" value="(Trans)glycosidases"/>
    <property type="match status" value="1"/>
</dbReference>
<dbReference type="EMBL" id="CP032509">
    <property type="protein sequence ID" value="AZN72200.1"/>
    <property type="molecule type" value="Genomic_DNA"/>
</dbReference>
<evidence type="ECO:0000256" key="3">
    <source>
        <dbReference type="ARBA" id="ARBA00012663"/>
    </source>
</evidence>
<keyword evidence="4 7" id="KW-0378">Hydrolase</keyword>
<protein>
    <recommendedName>
        <fullName evidence="3">beta-N-acetylhexosaminidase</fullName>
        <ecNumber evidence="3">3.2.1.52</ecNumber>
    </recommendedName>
</protein>
<dbReference type="Gene3D" id="3.20.20.300">
    <property type="entry name" value="Glycoside hydrolase, family 3, N-terminal domain"/>
    <property type="match status" value="1"/>
</dbReference>
<sequence length="339" mass="36912">MTESKAMILGLKGPEILPEERSFFEAERPWGFILFSRNIVDADQLRALTADLRSFAGDRPLPIFIDQEGGRVQRLRQPFAPNYPPGARLGDIYRQDRQSGLRAAWLLSRIHAFDLNRFGINADCLPVLDIPVPGSHDVIGDRAYGTDPVTVAEMGEAAMQGLLAGGVLPVIKHIPGHGRSRGDSHLELPVVDESLEELEATDFKPFAALNRAPMAMTAHVVYRAIDPDHPATTSKKVIADIIRGQMGFDGLLMSDDVSMKALAGSFADRTRAIFAAGCDVALHCNGDMDEMAAVAAETPLLEGRPLERAKAALEGLSYRDDADERAIRDEFEGLTQAVA</sequence>
<feature type="domain" description="Glycoside hydrolase family 3 N-terminal" evidence="6">
    <location>
        <begin position="31"/>
        <end position="295"/>
    </location>
</feature>
<evidence type="ECO:0000256" key="5">
    <source>
        <dbReference type="ARBA" id="ARBA00023295"/>
    </source>
</evidence>
<dbReference type="EC" id="3.2.1.52" evidence="3"/>
<dbReference type="KEGG" id="abaw:D5400_13755"/>
<dbReference type="OrthoDB" id="9786661at2"/>
<name>A0A3S9B5I9_9HYPH</name>
<dbReference type="PROSITE" id="PS00775">
    <property type="entry name" value="GLYCOSYL_HYDROL_F3"/>
    <property type="match status" value="1"/>
</dbReference>
<dbReference type="GO" id="GO:0009254">
    <property type="term" value="P:peptidoglycan turnover"/>
    <property type="evidence" value="ECO:0007669"/>
    <property type="project" value="TreeGrafter"/>
</dbReference>
<dbReference type="GO" id="GO:0005975">
    <property type="term" value="P:carbohydrate metabolic process"/>
    <property type="evidence" value="ECO:0007669"/>
    <property type="project" value="InterPro"/>
</dbReference>
<evidence type="ECO:0000256" key="1">
    <source>
        <dbReference type="ARBA" id="ARBA00001231"/>
    </source>
</evidence>
<dbReference type="Pfam" id="PF00933">
    <property type="entry name" value="Glyco_hydro_3"/>
    <property type="match status" value="1"/>
</dbReference>
<dbReference type="InterPro" id="IPR017853">
    <property type="entry name" value="GH"/>
</dbReference>
<evidence type="ECO:0000259" key="6">
    <source>
        <dbReference type="Pfam" id="PF00933"/>
    </source>
</evidence>